<keyword evidence="2" id="KW-0547">Nucleotide-binding</keyword>
<feature type="non-terminal residue" evidence="4">
    <location>
        <position position="1"/>
    </location>
</feature>
<dbReference type="SMART" id="SM00174">
    <property type="entry name" value="RHO"/>
    <property type="match status" value="1"/>
</dbReference>
<dbReference type="InterPro" id="IPR001806">
    <property type="entry name" value="Small_GTPase"/>
</dbReference>
<dbReference type="PRINTS" id="PR00449">
    <property type="entry name" value="RASTRNSFRMNG"/>
</dbReference>
<dbReference type="GO" id="GO:0003924">
    <property type="term" value="F:GTPase activity"/>
    <property type="evidence" value="ECO:0007669"/>
    <property type="project" value="InterPro"/>
</dbReference>
<evidence type="ECO:0000256" key="3">
    <source>
        <dbReference type="SAM" id="MobiDB-lite"/>
    </source>
</evidence>
<dbReference type="Pfam" id="PF00071">
    <property type="entry name" value="Ras"/>
    <property type="match status" value="1"/>
</dbReference>
<comment type="caution">
    <text evidence="4">The sequence shown here is derived from an EMBL/GenBank/DDBJ whole genome shotgun (WGS) entry which is preliminary data.</text>
</comment>
<evidence type="ECO:0000256" key="1">
    <source>
        <dbReference type="ARBA" id="ARBA00006270"/>
    </source>
</evidence>
<feature type="region of interest" description="Disordered" evidence="3">
    <location>
        <begin position="25"/>
        <end position="56"/>
    </location>
</feature>
<accession>A0A267E579</accession>
<dbReference type="Proteomes" id="UP000215902">
    <property type="component" value="Unassembled WGS sequence"/>
</dbReference>
<dbReference type="EMBL" id="NIVC01002602">
    <property type="protein sequence ID" value="PAA56586.1"/>
    <property type="molecule type" value="Genomic_DNA"/>
</dbReference>
<dbReference type="InterPro" id="IPR027417">
    <property type="entry name" value="P-loop_NTPase"/>
</dbReference>
<dbReference type="GO" id="GO:0005525">
    <property type="term" value="F:GTP binding"/>
    <property type="evidence" value="ECO:0007669"/>
    <property type="project" value="InterPro"/>
</dbReference>
<comment type="similarity">
    <text evidence="1">Belongs to the small GTPase superfamily. Rab family.</text>
</comment>
<dbReference type="PROSITE" id="PS51421">
    <property type="entry name" value="RAS"/>
    <property type="match status" value="1"/>
</dbReference>
<protein>
    <submittedName>
        <fullName evidence="4">Uncharacterized protein</fullName>
    </submittedName>
</protein>
<evidence type="ECO:0000256" key="2">
    <source>
        <dbReference type="ARBA" id="ARBA00022741"/>
    </source>
</evidence>
<dbReference type="STRING" id="282301.A0A267E579"/>
<feature type="compositionally biased region" description="Basic and acidic residues" evidence="3">
    <location>
        <begin position="42"/>
        <end position="56"/>
    </location>
</feature>
<sequence length="292" mass="32408">DFQGKLPAAAGRQIRAGDTSATAAESALASQSSTLTAVDANKQTDKPSKRRDKMENEAENVELQLINQRLGCKADLKLKLLVVGSSLVGKISVVSRFDNPKSNIDHLKRTLPGSFHHFIMPVGDGRNAQIRIWDMCGMEKLHEYNAEFYAGVNAVMLVFALDNYDSFNQLPDWLDRIGRLSKCSQCQKLQKQTIADQEPQLHQQQQELSNNRLISSMEANEFALHYGMTYVETSALSMDNVQKAFYDLVLSAVRRQQQVADQDGLEAGGRKHQRLAGWKALCCSCTTGRSGA</sequence>
<dbReference type="AlphaFoldDB" id="A0A267E579"/>
<organism evidence="4 5">
    <name type="scientific">Macrostomum lignano</name>
    <dbReference type="NCBI Taxonomy" id="282301"/>
    <lineage>
        <taxon>Eukaryota</taxon>
        <taxon>Metazoa</taxon>
        <taxon>Spiralia</taxon>
        <taxon>Lophotrochozoa</taxon>
        <taxon>Platyhelminthes</taxon>
        <taxon>Rhabditophora</taxon>
        <taxon>Macrostomorpha</taxon>
        <taxon>Macrostomida</taxon>
        <taxon>Macrostomidae</taxon>
        <taxon>Macrostomum</taxon>
    </lineage>
</organism>
<dbReference type="PANTHER" id="PTHR47978">
    <property type="match status" value="1"/>
</dbReference>
<evidence type="ECO:0000313" key="4">
    <source>
        <dbReference type="EMBL" id="PAA56586.1"/>
    </source>
</evidence>
<evidence type="ECO:0000313" key="5">
    <source>
        <dbReference type="Proteomes" id="UP000215902"/>
    </source>
</evidence>
<keyword evidence="5" id="KW-1185">Reference proteome</keyword>
<feature type="compositionally biased region" description="Low complexity" evidence="3">
    <location>
        <begin position="25"/>
        <end position="37"/>
    </location>
</feature>
<dbReference type="Gene3D" id="3.40.50.300">
    <property type="entry name" value="P-loop containing nucleotide triphosphate hydrolases"/>
    <property type="match status" value="1"/>
</dbReference>
<reference evidence="4 5" key="1">
    <citation type="submission" date="2017-06" db="EMBL/GenBank/DDBJ databases">
        <title>A platform for efficient transgenesis in Macrostomum lignano, a flatworm model organism for stem cell research.</title>
        <authorList>
            <person name="Berezikov E."/>
        </authorList>
    </citation>
    <scope>NUCLEOTIDE SEQUENCE [LARGE SCALE GENOMIC DNA]</scope>
    <source>
        <strain evidence="4">DV1</strain>
        <tissue evidence="4">Whole organism</tissue>
    </source>
</reference>
<proteinExistence type="inferred from homology"/>
<dbReference type="PROSITE" id="PS51419">
    <property type="entry name" value="RAB"/>
    <property type="match status" value="1"/>
</dbReference>
<dbReference type="SMART" id="SM00173">
    <property type="entry name" value="RAS"/>
    <property type="match status" value="1"/>
</dbReference>
<dbReference type="SMART" id="SM00175">
    <property type="entry name" value="RAB"/>
    <property type="match status" value="1"/>
</dbReference>
<name>A0A267E579_9PLAT</name>
<dbReference type="SUPFAM" id="SSF52540">
    <property type="entry name" value="P-loop containing nucleoside triphosphate hydrolases"/>
    <property type="match status" value="1"/>
</dbReference>
<gene>
    <name evidence="4" type="ORF">BOX15_Mlig010219g1</name>
</gene>